<feature type="signal peptide" evidence="1">
    <location>
        <begin position="1"/>
        <end position="18"/>
    </location>
</feature>
<evidence type="ECO:0000313" key="3">
    <source>
        <dbReference type="RefSeq" id="XP_022310936.1"/>
    </source>
</evidence>
<dbReference type="AlphaFoldDB" id="A0A8B8C800"/>
<evidence type="ECO:0000256" key="1">
    <source>
        <dbReference type="SAM" id="SignalP"/>
    </source>
</evidence>
<sequence>MKIPLVLVCFTGTVLVDALESNISFISIADDISSTWRPFYDKIPSEVVFLGQRESNSVKVNINSNELFTVCEVEAIGCEKGRYGENCTVCDFPANCEICDVTDGSCYRCQSNFTGPNCLQENDNLLLGKRDLFHQNFYTSNIHQYGLDNVLLTDGKVEKPLCQKLEGYPTSFSAIVSFRDLLNIKMINVFMLFESELNIRSLEWKAGMAAGSLDRLMLGNSIEQAEKQESKTDIH</sequence>
<dbReference type="KEGG" id="cvn:111116243"/>
<gene>
    <name evidence="3" type="primary">LOC111116243</name>
</gene>
<keyword evidence="1" id="KW-0732">Signal</keyword>
<dbReference type="RefSeq" id="XP_022310936.1">
    <property type="nucleotide sequence ID" value="XM_022455228.1"/>
</dbReference>
<keyword evidence="2" id="KW-1185">Reference proteome</keyword>
<protein>
    <submittedName>
        <fullName evidence="3">Uncharacterized protein LOC111116243</fullName>
    </submittedName>
</protein>
<organism evidence="2 3">
    <name type="scientific">Crassostrea virginica</name>
    <name type="common">Eastern oyster</name>
    <dbReference type="NCBI Taxonomy" id="6565"/>
    <lineage>
        <taxon>Eukaryota</taxon>
        <taxon>Metazoa</taxon>
        <taxon>Spiralia</taxon>
        <taxon>Lophotrochozoa</taxon>
        <taxon>Mollusca</taxon>
        <taxon>Bivalvia</taxon>
        <taxon>Autobranchia</taxon>
        <taxon>Pteriomorphia</taxon>
        <taxon>Ostreida</taxon>
        <taxon>Ostreoidea</taxon>
        <taxon>Ostreidae</taxon>
        <taxon>Crassostrea</taxon>
    </lineage>
</organism>
<dbReference type="Proteomes" id="UP000694844">
    <property type="component" value="Chromosome 10"/>
</dbReference>
<evidence type="ECO:0000313" key="2">
    <source>
        <dbReference type="Proteomes" id="UP000694844"/>
    </source>
</evidence>
<proteinExistence type="predicted"/>
<dbReference type="GeneID" id="111116243"/>
<name>A0A8B8C800_CRAVI</name>
<accession>A0A8B8C800</accession>
<feature type="chain" id="PRO_5034604903" evidence="1">
    <location>
        <begin position="19"/>
        <end position="235"/>
    </location>
</feature>
<reference evidence="3" key="1">
    <citation type="submission" date="2025-08" db="UniProtKB">
        <authorList>
            <consortium name="RefSeq"/>
        </authorList>
    </citation>
    <scope>IDENTIFICATION</scope>
    <source>
        <tissue evidence="3">Whole sample</tissue>
    </source>
</reference>